<dbReference type="VEuPathDB" id="VectorBase:ISCI013144"/>
<dbReference type="EMBL" id="DS924086">
    <property type="protein sequence ID" value="EEC17480.1"/>
    <property type="molecule type" value="Genomic_DNA"/>
</dbReference>
<organism>
    <name type="scientific">Ixodes scapularis</name>
    <name type="common">Black-legged tick</name>
    <name type="synonym">Deer tick</name>
    <dbReference type="NCBI Taxonomy" id="6945"/>
    <lineage>
        <taxon>Eukaryota</taxon>
        <taxon>Metazoa</taxon>
        <taxon>Ecdysozoa</taxon>
        <taxon>Arthropoda</taxon>
        <taxon>Chelicerata</taxon>
        <taxon>Arachnida</taxon>
        <taxon>Acari</taxon>
        <taxon>Parasitiformes</taxon>
        <taxon>Ixodida</taxon>
        <taxon>Ixodoidea</taxon>
        <taxon>Ixodidae</taxon>
        <taxon>Ixodinae</taxon>
        <taxon>Ixodes</taxon>
    </lineage>
</organism>
<reference evidence="2" key="2">
    <citation type="submission" date="2020-05" db="UniProtKB">
        <authorList>
            <consortium name="EnsemblMetazoa"/>
        </authorList>
    </citation>
    <scope>IDENTIFICATION</scope>
    <source>
        <strain evidence="2">wikel</strain>
    </source>
</reference>
<evidence type="ECO:0000313" key="2">
    <source>
        <dbReference type="EnsemblMetazoa" id="ISCW013144-PA"/>
    </source>
</evidence>
<dbReference type="InParanoid" id="B7QF58"/>
<dbReference type="HOGENOM" id="CLU_3108760_0_0_1"/>
<accession>B7QF58</accession>
<dbReference type="AlphaFoldDB" id="B7QF58"/>
<reference evidence="1 3" key="1">
    <citation type="submission" date="2008-03" db="EMBL/GenBank/DDBJ databases">
        <title>Annotation of Ixodes scapularis.</title>
        <authorList>
            <consortium name="Ixodes scapularis Genome Project Consortium"/>
            <person name="Caler E."/>
            <person name="Hannick L.I."/>
            <person name="Bidwell S."/>
            <person name="Joardar V."/>
            <person name="Thiagarajan M."/>
            <person name="Amedeo P."/>
            <person name="Galinsky K.J."/>
            <person name="Schobel S."/>
            <person name="Inman J."/>
            <person name="Hostetler J."/>
            <person name="Miller J."/>
            <person name="Hammond M."/>
            <person name="Megy K."/>
            <person name="Lawson D."/>
            <person name="Kodira C."/>
            <person name="Sutton G."/>
            <person name="Meyer J."/>
            <person name="Hill C.A."/>
            <person name="Birren B."/>
            <person name="Nene V."/>
            <person name="Collins F."/>
            <person name="Alarcon-Chaidez F."/>
            <person name="Wikel S."/>
            <person name="Strausberg R."/>
        </authorList>
    </citation>
    <scope>NUCLEOTIDE SEQUENCE [LARGE SCALE GENOMIC DNA]</scope>
    <source>
        <strain evidence="3">Wikel</strain>
        <strain evidence="1">Wikel colony</strain>
    </source>
</reference>
<proteinExistence type="predicted"/>
<keyword evidence="3" id="KW-1185">Reference proteome</keyword>
<sequence>MLAVIITPSRLHAKRTASGIYESSNRAAGLRLLTMENAACDFYYPEIASNF</sequence>
<dbReference type="EnsemblMetazoa" id="ISCW013144-RA">
    <property type="protein sequence ID" value="ISCW013144-PA"/>
    <property type="gene ID" value="ISCW013144"/>
</dbReference>
<protein>
    <submittedName>
        <fullName evidence="1 2">Uncharacterized protein</fullName>
    </submittedName>
</protein>
<dbReference type="EMBL" id="ABJB010242408">
    <property type="status" value="NOT_ANNOTATED_CDS"/>
    <property type="molecule type" value="Genomic_DNA"/>
</dbReference>
<evidence type="ECO:0000313" key="3">
    <source>
        <dbReference type="Proteomes" id="UP000001555"/>
    </source>
</evidence>
<name>B7QF58_IXOSC</name>
<dbReference type="VEuPathDB" id="VectorBase:ISCW013144"/>
<evidence type="ECO:0000313" key="1">
    <source>
        <dbReference type="EMBL" id="EEC17480.1"/>
    </source>
</evidence>
<dbReference type="Proteomes" id="UP000001555">
    <property type="component" value="Unassembled WGS sequence"/>
</dbReference>
<dbReference type="PaxDb" id="6945-B7QF58"/>
<gene>
    <name evidence="1" type="ORF">IscW_ISCW013144</name>
</gene>